<evidence type="ECO:0000313" key="14">
    <source>
        <dbReference type="Proteomes" id="UP000789390"/>
    </source>
</evidence>
<dbReference type="EMBL" id="CAKKLH010000336">
    <property type="protein sequence ID" value="CAH0113042.1"/>
    <property type="molecule type" value="Genomic_DNA"/>
</dbReference>
<dbReference type="GO" id="GO:0005737">
    <property type="term" value="C:cytoplasm"/>
    <property type="evidence" value="ECO:0007669"/>
    <property type="project" value="TreeGrafter"/>
</dbReference>
<feature type="domain" description="DH" evidence="11">
    <location>
        <begin position="468"/>
        <end position="660"/>
    </location>
</feature>
<dbReference type="Gene3D" id="2.30.29.30">
    <property type="entry name" value="Pleckstrin-homology domain (PH domain)/Phosphotyrosine-binding domain (PTB)"/>
    <property type="match status" value="2"/>
</dbReference>
<dbReference type="InterPro" id="IPR017455">
    <property type="entry name" value="Znf_FYVE-rel"/>
</dbReference>
<dbReference type="PROSITE" id="PS50178">
    <property type="entry name" value="ZF_FYVE"/>
    <property type="match status" value="1"/>
</dbReference>
<dbReference type="InterPro" id="IPR035899">
    <property type="entry name" value="DBL_dom_sf"/>
</dbReference>
<dbReference type="InterPro" id="IPR055251">
    <property type="entry name" value="SOS1_NGEF_PH"/>
</dbReference>
<feature type="domain" description="PH" evidence="10">
    <location>
        <begin position="689"/>
        <end position="795"/>
    </location>
</feature>
<proteinExistence type="predicted"/>
<feature type="region of interest" description="Disordered" evidence="9">
    <location>
        <begin position="803"/>
        <end position="829"/>
    </location>
</feature>
<dbReference type="SUPFAM" id="SSF57903">
    <property type="entry name" value="FYVE/PHD zinc finger"/>
    <property type="match status" value="1"/>
</dbReference>
<dbReference type="InterPro" id="IPR011993">
    <property type="entry name" value="PH-like_dom_sf"/>
</dbReference>
<feature type="compositionally biased region" description="Acidic residues" evidence="9">
    <location>
        <begin position="326"/>
        <end position="338"/>
    </location>
</feature>
<dbReference type="Gene3D" id="3.30.40.10">
    <property type="entry name" value="Zinc/RING finger domain, C3HC4 (zinc finger)"/>
    <property type="match status" value="1"/>
</dbReference>
<dbReference type="OrthoDB" id="245697at2759"/>
<evidence type="ECO:0000256" key="9">
    <source>
        <dbReference type="SAM" id="MobiDB-lite"/>
    </source>
</evidence>
<name>A0A8J2S932_9CRUS</name>
<dbReference type="GO" id="GO:0046847">
    <property type="term" value="P:filopodium assembly"/>
    <property type="evidence" value="ECO:0007669"/>
    <property type="project" value="TreeGrafter"/>
</dbReference>
<dbReference type="SMART" id="SM00064">
    <property type="entry name" value="FYVE"/>
    <property type="match status" value="1"/>
</dbReference>
<feature type="domain" description="FYVE-type" evidence="12">
    <location>
        <begin position="840"/>
        <end position="899"/>
    </location>
</feature>
<feature type="region of interest" description="Disordered" evidence="9">
    <location>
        <begin position="902"/>
        <end position="925"/>
    </location>
</feature>
<evidence type="ECO:0000256" key="6">
    <source>
        <dbReference type="ARBA" id="ARBA00022833"/>
    </source>
</evidence>
<dbReference type="SMART" id="SM00325">
    <property type="entry name" value="RhoGEF"/>
    <property type="match status" value="1"/>
</dbReference>
<dbReference type="AlphaFoldDB" id="A0A8J2S932"/>
<feature type="domain" description="PH" evidence="10">
    <location>
        <begin position="936"/>
        <end position="1066"/>
    </location>
</feature>
<dbReference type="SMART" id="SM00233">
    <property type="entry name" value="PH"/>
    <property type="match status" value="2"/>
</dbReference>
<keyword evidence="3" id="KW-0344">Guanine-nucleotide releasing factor</keyword>
<dbReference type="Pfam" id="PF22697">
    <property type="entry name" value="SOS1_NGEF_PH"/>
    <property type="match status" value="1"/>
</dbReference>
<feature type="compositionally biased region" description="Polar residues" evidence="9">
    <location>
        <begin position="804"/>
        <end position="817"/>
    </location>
</feature>
<dbReference type="InterPro" id="IPR011011">
    <property type="entry name" value="Znf_FYVE_PHD"/>
</dbReference>
<feature type="region of interest" description="Disordered" evidence="9">
    <location>
        <begin position="325"/>
        <end position="386"/>
    </location>
</feature>
<evidence type="ECO:0000259" key="11">
    <source>
        <dbReference type="PROSITE" id="PS50010"/>
    </source>
</evidence>
<dbReference type="GO" id="GO:0007010">
    <property type="term" value="P:cytoskeleton organization"/>
    <property type="evidence" value="ECO:0007669"/>
    <property type="project" value="TreeGrafter"/>
</dbReference>
<dbReference type="PANTHER" id="PTHR12673">
    <property type="entry name" value="FACIOGENITAL DYSPLASIA PROTEIN"/>
    <property type="match status" value="1"/>
</dbReference>
<evidence type="ECO:0000256" key="8">
    <source>
        <dbReference type="PROSITE-ProRule" id="PRU00091"/>
    </source>
</evidence>
<evidence type="ECO:0000256" key="3">
    <source>
        <dbReference type="ARBA" id="ARBA00022658"/>
    </source>
</evidence>
<dbReference type="Gene3D" id="1.20.900.10">
    <property type="entry name" value="Dbl homology (DH) domain"/>
    <property type="match status" value="1"/>
</dbReference>
<keyword evidence="4" id="KW-0479">Metal-binding</keyword>
<evidence type="ECO:0000256" key="5">
    <source>
        <dbReference type="ARBA" id="ARBA00022771"/>
    </source>
</evidence>
<dbReference type="CDD" id="cd00160">
    <property type="entry name" value="RhoGEF"/>
    <property type="match status" value="1"/>
</dbReference>
<dbReference type="Pfam" id="PF00621">
    <property type="entry name" value="RhoGEF"/>
    <property type="match status" value="1"/>
</dbReference>
<dbReference type="InterPro" id="IPR001849">
    <property type="entry name" value="PH_domain"/>
</dbReference>
<protein>
    <recommendedName>
        <fullName evidence="15">FYVE, RhoGEF and PH domain-containing protein</fullName>
    </recommendedName>
</protein>
<dbReference type="PROSITE" id="PS50003">
    <property type="entry name" value="PH_DOMAIN"/>
    <property type="match status" value="2"/>
</dbReference>
<keyword evidence="14" id="KW-1185">Reference proteome</keyword>
<keyword evidence="2" id="KW-0963">Cytoplasm</keyword>
<feature type="compositionally biased region" description="Acidic residues" evidence="9">
    <location>
        <begin position="428"/>
        <end position="438"/>
    </location>
</feature>
<evidence type="ECO:0000256" key="1">
    <source>
        <dbReference type="ARBA" id="ARBA00004245"/>
    </source>
</evidence>
<evidence type="ECO:0000259" key="12">
    <source>
        <dbReference type="PROSITE" id="PS50178"/>
    </source>
</evidence>
<dbReference type="GO" id="GO:0005085">
    <property type="term" value="F:guanyl-nucleotide exchange factor activity"/>
    <property type="evidence" value="ECO:0007669"/>
    <property type="project" value="UniProtKB-KW"/>
</dbReference>
<dbReference type="PROSITE" id="PS50010">
    <property type="entry name" value="DH_2"/>
    <property type="match status" value="1"/>
</dbReference>
<dbReference type="InterPro" id="IPR000219">
    <property type="entry name" value="DH_dom"/>
</dbReference>
<organism evidence="13 14">
    <name type="scientific">Daphnia galeata</name>
    <dbReference type="NCBI Taxonomy" id="27404"/>
    <lineage>
        <taxon>Eukaryota</taxon>
        <taxon>Metazoa</taxon>
        <taxon>Ecdysozoa</taxon>
        <taxon>Arthropoda</taxon>
        <taxon>Crustacea</taxon>
        <taxon>Branchiopoda</taxon>
        <taxon>Diplostraca</taxon>
        <taxon>Cladocera</taxon>
        <taxon>Anomopoda</taxon>
        <taxon>Daphniidae</taxon>
        <taxon>Daphnia</taxon>
    </lineage>
</organism>
<dbReference type="SUPFAM" id="SSF50729">
    <property type="entry name" value="PH domain-like"/>
    <property type="match status" value="2"/>
</dbReference>
<keyword evidence="7" id="KW-0206">Cytoskeleton</keyword>
<evidence type="ECO:0000256" key="2">
    <source>
        <dbReference type="ARBA" id="ARBA00022490"/>
    </source>
</evidence>
<keyword evidence="5 8" id="KW-0863">Zinc-finger</keyword>
<feature type="region of interest" description="Disordered" evidence="9">
    <location>
        <begin position="421"/>
        <end position="453"/>
    </location>
</feature>
<dbReference type="Pfam" id="PF00169">
    <property type="entry name" value="PH"/>
    <property type="match status" value="1"/>
</dbReference>
<evidence type="ECO:0000256" key="7">
    <source>
        <dbReference type="ARBA" id="ARBA00023212"/>
    </source>
</evidence>
<dbReference type="Pfam" id="PF01363">
    <property type="entry name" value="FYVE"/>
    <property type="match status" value="1"/>
</dbReference>
<evidence type="ECO:0000256" key="4">
    <source>
        <dbReference type="ARBA" id="ARBA00022723"/>
    </source>
</evidence>
<comment type="caution">
    <text evidence="13">The sequence shown here is derived from an EMBL/GenBank/DDBJ whole genome shotgun (WGS) entry which is preliminary data.</text>
</comment>
<gene>
    <name evidence="13" type="ORF">DGAL_LOCUS16844</name>
</gene>
<sequence>MSQPNEPNRIADDSGQPTVEQTTPFSVTLGRNAAVTALVVPSYRFPDFHPTSPALSRRSDNARVDCNSVLYWITRKVLACLPDIHGDGVDWRRLNYDKKHSRSWILGLKRCELISRHQSLLTSATSRQVSHVIASKTSHDVKMERQKLRHHQQQLKCCSLDGDPIGGGCGAEESVITPPKDFQDHLADSCKITSSISDEEATSLTVVVSGGTVTETILEPPAMFRPPALRLRPRTELYWTADRPAWPPLLPALNESTSQVFNEELERLKSHSLFLRFPLDGTARVHYRSSKSVVVQSASVNQYRIRTEEETTEANYPSDGIYEAVSETESEEEDDETSKEEPPANRRPHGSHRVSAARLSSSSGLSSSQATTTSSTTSDADSGIDGVSPRVSATAFGESTLSPSQSILYIDSISARNSVVHDTTAEEQPADDSTNDPEESSRLPSDEGSFNDPRASILVVEGDPRRDRAHRVALELLHTERTYVDVLHLLDQVFQFRIDQENRAHGMFQQDLIPQMFSNIKSLFKLHHDFFLPRLEERLRDWEEQEQQERRIGDIMTSFAPFLKMYAEYVRNFDHATNLISTMSLKSPRFVAIIDEIQQLPQCGHLSLQHHMLTPIQRVPRYEMLLRDYLRRLPEDSADRAETEKALHLVSTAANHANEAMKKIDQFKQLLEIQESLGGAVDLVSPTRELVKEGKIVKISARSGDHQERYLFLFTDLLLLCSPRLIPNRVIGGAGLPPYRVRARFTVSNVEVLEGDNLETANTFYLREGAKTVELYTGTQEEKEAWIDALYAAMTELTRRKSSLRISPMQSQQQASRPPSLDADNSDLPLGKAAPTLVRMDSVTRCFHCQGQFSVMKRKHHCYSCGRVACNRCSNHKLPLPYDGTKSWRVCDPCHEVLISSGRRETANTSPVHTPDSAPSPPSLRSSLLEVDVETPSVLSGYLSLKTRGKTWQRRWFALRSDFVLYSYRSHQGESRAMTATPVPGFAVSLVSGSCSLLADGASPSHLQSVVDQASKLSTSNGDGGGMISERDRSFKMAHVHKSYQFQSSTRQEAEKWVQFLQMAAKADLPSPS</sequence>
<dbReference type="InterPro" id="IPR013083">
    <property type="entry name" value="Znf_RING/FYVE/PHD"/>
</dbReference>
<evidence type="ECO:0000313" key="13">
    <source>
        <dbReference type="EMBL" id="CAH0113042.1"/>
    </source>
</evidence>
<keyword evidence="6" id="KW-0862">Zinc</keyword>
<dbReference type="CDD" id="cd13388">
    <property type="entry name" value="PH1_FGD1-4_like"/>
    <property type="match status" value="1"/>
</dbReference>
<dbReference type="Proteomes" id="UP000789390">
    <property type="component" value="Unassembled WGS sequence"/>
</dbReference>
<dbReference type="GO" id="GO:0008270">
    <property type="term" value="F:zinc ion binding"/>
    <property type="evidence" value="ECO:0007669"/>
    <property type="project" value="UniProtKB-KW"/>
</dbReference>
<feature type="compositionally biased region" description="Low complexity" evidence="9">
    <location>
        <begin position="356"/>
        <end position="383"/>
    </location>
</feature>
<accession>A0A8J2S932</accession>
<dbReference type="InterPro" id="IPR051092">
    <property type="entry name" value="FYVE_RhoGEF_PH"/>
</dbReference>
<feature type="region of interest" description="Disordered" evidence="9">
    <location>
        <begin position="1"/>
        <end position="22"/>
    </location>
</feature>
<dbReference type="InterPro" id="IPR000306">
    <property type="entry name" value="Znf_FYVE"/>
</dbReference>
<comment type="subcellular location">
    <subcellularLocation>
        <location evidence="1">Cytoplasm</location>
        <location evidence="1">Cytoskeleton</location>
    </subcellularLocation>
</comment>
<evidence type="ECO:0008006" key="15">
    <source>
        <dbReference type="Google" id="ProtNLM"/>
    </source>
</evidence>
<evidence type="ECO:0000259" key="10">
    <source>
        <dbReference type="PROSITE" id="PS50003"/>
    </source>
</evidence>
<reference evidence="13" key="1">
    <citation type="submission" date="2021-11" db="EMBL/GenBank/DDBJ databases">
        <authorList>
            <person name="Schell T."/>
        </authorList>
    </citation>
    <scope>NUCLEOTIDE SEQUENCE</scope>
    <source>
        <strain evidence="13">M5</strain>
    </source>
</reference>
<dbReference type="PANTHER" id="PTHR12673:SF241">
    <property type="entry name" value="DH DOMAIN-CONTAINING PROTEIN"/>
    <property type="match status" value="1"/>
</dbReference>
<dbReference type="GO" id="GO:0005856">
    <property type="term" value="C:cytoskeleton"/>
    <property type="evidence" value="ECO:0007669"/>
    <property type="project" value="UniProtKB-SubCell"/>
</dbReference>
<dbReference type="SUPFAM" id="SSF48065">
    <property type="entry name" value="DBL homology domain (DH-domain)"/>
    <property type="match status" value="1"/>
</dbReference>